<evidence type="ECO:0000256" key="6">
    <source>
        <dbReference type="ARBA" id="ARBA00023180"/>
    </source>
</evidence>
<dbReference type="PROSITE" id="PS51225">
    <property type="entry name" value="MARVEL"/>
    <property type="match status" value="1"/>
</dbReference>
<reference evidence="11" key="1">
    <citation type="submission" date="2017-10" db="EMBL/GenBank/DDBJ databases">
        <title>Rapid genome shrinkage in a self-fertile nematode reveals novel sperm competition proteins.</title>
        <authorList>
            <person name="Yin D."/>
            <person name="Schwarz E.M."/>
            <person name="Thomas C.G."/>
            <person name="Felde R.L."/>
            <person name="Korf I.F."/>
            <person name="Cutter A.D."/>
            <person name="Schartner C.M."/>
            <person name="Ralston E.J."/>
            <person name="Meyer B.J."/>
            <person name="Haag E.S."/>
        </authorList>
    </citation>
    <scope>NUCLEOTIDE SEQUENCE [LARGE SCALE GENOMIC DNA]</scope>
    <source>
        <strain evidence="11">JU1422</strain>
    </source>
</reference>
<evidence type="ECO:0000256" key="1">
    <source>
        <dbReference type="ARBA" id="ARBA00004141"/>
    </source>
</evidence>
<dbReference type="Proteomes" id="UP000230233">
    <property type="component" value="Chromosome IV"/>
</dbReference>
<evidence type="ECO:0000259" key="9">
    <source>
        <dbReference type="PROSITE" id="PS51225"/>
    </source>
</evidence>
<keyword evidence="3 7" id="KW-0812">Transmembrane</keyword>
<dbReference type="OrthoDB" id="10006326at2759"/>
<feature type="transmembrane region" description="Helical" evidence="8">
    <location>
        <begin position="132"/>
        <end position="154"/>
    </location>
</feature>
<dbReference type="GO" id="GO:0030672">
    <property type="term" value="C:synaptic vesicle membrane"/>
    <property type="evidence" value="ECO:0007669"/>
    <property type="project" value="TreeGrafter"/>
</dbReference>
<dbReference type="PANTHER" id="PTHR10306">
    <property type="entry name" value="SYNAPTOPHYSIN"/>
    <property type="match status" value="1"/>
</dbReference>
<keyword evidence="11" id="KW-1185">Reference proteome</keyword>
<feature type="domain" description="MARVEL" evidence="9">
    <location>
        <begin position="12"/>
        <end position="220"/>
    </location>
</feature>
<evidence type="ECO:0000256" key="5">
    <source>
        <dbReference type="ARBA" id="ARBA00023136"/>
    </source>
</evidence>
<gene>
    <name evidence="10" type="primary">Cni-sph-1</name>
    <name evidence="10" type="synonym">Cnig_chr_IV.g14791</name>
    <name evidence="10" type="ORF">B9Z55_014791</name>
</gene>
<keyword evidence="4 8" id="KW-1133">Transmembrane helix</keyword>
<proteinExistence type="inferred from homology"/>
<evidence type="ECO:0000313" key="10">
    <source>
        <dbReference type="EMBL" id="PIC35429.1"/>
    </source>
</evidence>
<evidence type="ECO:0000256" key="8">
    <source>
        <dbReference type="SAM" id="Phobius"/>
    </source>
</evidence>
<dbReference type="InterPro" id="IPR001285">
    <property type="entry name" value="Synaptophysin/porin"/>
</dbReference>
<feature type="transmembrane region" description="Helical" evidence="8">
    <location>
        <begin position="194"/>
        <end position="216"/>
    </location>
</feature>
<evidence type="ECO:0000256" key="4">
    <source>
        <dbReference type="ARBA" id="ARBA00022989"/>
    </source>
</evidence>
<evidence type="ECO:0000256" key="2">
    <source>
        <dbReference type="ARBA" id="ARBA00006476"/>
    </source>
</evidence>
<dbReference type="Pfam" id="PF01284">
    <property type="entry name" value="MARVEL"/>
    <property type="match status" value="1"/>
</dbReference>
<organism evidence="10 11">
    <name type="scientific">Caenorhabditis nigoni</name>
    <dbReference type="NCBI Taxonomy" id="1611254"/>
    <lineage>
        <taxon>Eukaryota</taxon>
        <taxon>Metazoa</taxon>
        <taxon>Ecdysozoa</taxon>
        <taxon>Nematoda</taxon>
        <taxon>Chromadorea</taxon>
        <taxon>Rhabditida</taxon>
        <taxon>Rhabditina</taxon>
        <taxon>Rhabditomorpha</taxon>
        <taxon>Rhabditoidea</taxon>
        <taxon>Rhabditidae</taxon>
        <taxon>Peloderinae</taxon>
        <taxon>Caenorhabditis</taxon>
    </lineage>
</organism>
<sequence length="231" mass="25986">MPSIPAQLNLSAFKFPLGFIRVIEFVFIIIAIAAVNSWGMTMEYNCKGQANKTVTSSQDVYTFSNPLFRLSKVKLTGCDNQTHPFWTGDDSAGGSAGFFYFVNVTALIYVIFICFVYVIFWGIYQTEKRIPLIDLGATALFFILFFFCSSIWWAGANTIGSATSDEHLKDLFQQESWKSQNAAFSNREVNNGKLAISVLANWVCVLCFAFNSWFIWKEVVPRDSSNPTDIA</sequence>
<keyword evidence="6" id="KW-0325">Glycoprotein</keyword>
<comment type="similarity">
    <text evidence="2">Belongs to the synaptophysin/synaptobrevin family.</text>
</comment>
<evidence type="ECO:0000256" key="7">
    <source>
        <dbReference type="PROSITE-ProRule" id="PRU00581"/>
    </source>
</evidence>
<dbReference type="InterPro" id="IPR008253">
    <property type="entry name" value="Marvel"/>
</dbReference>
<name>A0A2G5U7C9_9PELO</name>
<evidence type="ECO:0000256" key="3">
    <source>
        <dbReference type="ARBA" id="ARBA00022692"/>
    </source>
</evidence>
<feature type="transmembrane region" description="Helical" evidence="8">
    <location>
        <begin position="98"/>
        <end position="120"/>
    </location>
</feature>
<protein>
    <recommendedName>
        <fullName evidence="9">MARVEL domain-containing protein</fullName>
    </recommendedName>
</protein>
<dbReference type="AlphaFoldDB" id="A0A2G5U7C9"/>
<dbReference type="PRINTS" id="PR00220">
    <property type="entry name" value="SYNAPTOPHYSN"/>
</dbReference>
<comment type="caution">
    <text evidence="10">The sequence shown here is derived from an EMBL/GenBank/DDBJ whole genome shotgun (WGS) entry which is preliminary data.</text>
</comment>
<dbReference type="STRING" id="1611254.A0A2G5U7C9"/>
<feature type="transmembrane region" description="Helical" evidence="8">
    <location>
        <begin position="12"/>
        <end position="35"/>
    </location>
</feature>
<evidence type="ECO:0000313" key="11">
    <source>
        <dbReference type="Proteomes" id="UP000230233"/>
    </source>
</evidence>
<dbReference type="PANTHER" id="PTHR10306:SF17">
    <property type="entry name" value="MARVEL DOMAIN-CONTAINING PROTEIN"/>
    <property type="match status" value="1"/>
</dbReference>
<accession>A0A2G5U7C9</accession>
<keyword evidence="5 7" id="KW-0472">Membrane</keyword>
<comment type="subcellular location">
    <subcellularLocation>
        <location evidence="1">Membrane</location>
        <topology evidence="1">Multi-pass membrane protein</topology>
    </subcellularLocation>
</comment>
<dbReference type="EMBL" id="PDUG01000004">
    <property type="protein sequence ID" value="PIC35429.1"/>
    <property type="molecule type" value="Genomic_DNA"/>
</dbReference>